<name>A0A975B7A2_9BACT</name>
<accession>A0A975B7A2</accession>
<dbReference type="Proteomes" id="UP000663720">
    <property type="component" value="Chromosome"/>
</dbReference>
<keyword evidence="2" id="KW-1185">Reference proteome</keyword>
<sequence>MIDENTSDVEVQFTPEFKRNLRALSKKYRNILEMTASSASCWSDTVIQERADRI</sequence>
<gene>
    <name evidence="1" type="ORF">dnl_22980</name>
</gene>
<reference evidence="1" key="1">
    <citation type="journal article" date="2021" name="Microb. Physiol.">
        <title>Proteogenomic Insights into the Physiology of Marine, Sulfate-Reducing, Filamentous Desulfonema limicola and Desulfonema magnum.</title>
        <authorList>
            <person name="Schnaars V."/>
            <person name="Wohlbrand L."/>
            <person name="Scheve S."/>
            <person name="Hinrichs C."/>
            <person name="Reinhardt R."/>
            <person name="Rabus R."/>
        </authorList>
    </citation>
    <scope>NUCLEOTIDE SEQUENCE</scope>
    <source>
        <strain evidence="1">5ac10</strain>
    </source>
</reference>
<proteinExistence type="predicted"/>
<organism evidence="1 2">
    <name type="scientific">Desulfonema limicola</name>
    <dbReference type="NCBI Taxonomy" id="45656"/>
    <lineage>
        <taxon>Bacteria</taxon>
        <taxon>Pseudomonadati</taxon>
        <taxon>Thermodesulfobacteriota</taxon>
        <taxon>Desulfobacteria</taxon>
        <taxon>Desulfobacterales</taxon>
        <taxon>Desulfococcaceae</taxon>
        <taxon>Desulfonema</taxon>
    </lineage>
</organism>
<dbReference type="EMBL" id="CP061799">
    <property type="protein sequence ID" value="QTA80012.1"/>
    <property type="molecule type" value="Genomic_DNA"/>
</dbReference>
<dbReference type="KEGG" id="dli:dnl_22980"/>
<dbReference type="AlphaFoldDB" id="A0A975B7A2"/>
<evidence type="ECO:0000313" key="1">
    <source>
        <dbReference type="EMBL" id="QTA80012.1"/>
    </source>
</evidence>
<evidence type="ECO:0000313" key="2">
    <source>
        <dbReference type="Proteomes" id="UP000663720"/>
    </source>
</evidence>
<protein>
    <submittedName>
        <fullName evidence="1">Uncharacterized protein</fullName>
    </submittedName>
</protein>